<evidence type="ECO:0000313" key="2">
    <source>
        <dbReference type="EMBL" id="CAE7527043.1"/>
    </source>
</evidence>
<feature type="region of interest" description="Disordered" evidence="1">
    <location>
        <begin position="211"/>
        <end position="270"/>
    </location>
</feature>
<dbReference type="PANTHER" id="PTHR19959:SF119">
    <property type="entry name" value="FUNGAL LIPASE-LIKE DOMAIN-CONTAINING PROTEIN"/>
    <property type="match status" value="1"/>
</dbReference>
<name>A0A812TIH1_9DINO</name>
<dbReference type="Gene3D" id="1.25.40.10">
    <property type="entry name" value="Tetratricopeptide repeat domain"/>
    <property type="match status" value="2"/>
</dbReference>
<sequence>MAKQITFEVVMSSGKRANINAPPHTTLGELSQTIAKKLGFEAYDARPTFRFLLSTRQLEETIEAGDLRNGTVTVVVVSLDWSVLPELLRTIFAEIESLAARALVANLSRAVQHLRAAQKIKRLVEEVLRLLGAYLERDPDSARVDDPEALDKVLQQAREVLQLDRPGAAACRRAAFSVRELVQRLKRWYYYHQDQNPDIRWRASGRSHISVKNAPSTNLDDEEPQADTKDSGHKEDRQQQGGGSNIGSAPTEADSFTQPTSSSEVPGQGTATGELLESVAEEPVAEEQEGFRVRLWQLMEGNSRKSCPLHGELEETWNFVWICDCCREPIGRGQSCRCCNLDFCDACIEMAERLSRSDFARLWLLSIMSFSLQCRSKGRPADAEAALKAWVKQLREQHAESPELAIALRELGTVLKEKGELVAAEQNIKKALGMVYRVFGESPNHEVAATLHELGLVLKKKGDMREAERLLTEALVMKRAIFGKAPNRSVAVTLHELALLFKEKGELVAAEQHLTKALDMERAVFGEAPNREVALTLHRLGLVFKKMGELRQAERLLTEALVMKRAIFGKAPTWEVAATLHDLGLVFKEKGELREAERLVMEALDMEHECPEFAKREMAVTVHELALLFKEKGELPEAKQHIREASDIERAFFGEAPNRSHELGWTLTEKGTLLAAKLQLSKDL</sequence>
<dbReference type="Pfam" id="PF13424">
    <property type="entry name" value="TPR_12"/>
    <property type="match status" value="2"/>
</dbReference>
<dbReference type="SUPFAM" id="SSF48452">
    <property type="entry name" value="TPR-like"/>
    <property type="match status" value="2"/>
</dbReference>
<dbReference type="SMART" id="SM00028">
    <property type="entry name" value="TPR"/>
    <property type="match status" value="6"/>
</dbReference>
<dbReference type="EMBL" id="CAJNDS010002564">
    <property type="protein sequence ID" value="CAE7527043.1"/>
    <property type="molecule type" value="Genomic_DNA"/>
</dbReference>
<proteinExistence type="predicted"/>
<evidence type="ECO:0000313" key="3">
    <source>
        <dbReference type="Proteomes" id="UP000604046"/>
    </source>
</evidence>
<dbReference type="OrthoDB" id="447973at2759"/>
<organism evidence="2 3">
    <name type="scientific">Symbiodinium natans</name>
    <dbReference type="NCBI Taxonomy" id="878477"/>
    <lineage>
        <taxon>Eukaryota</taxon>
        <taxon>Sar</taxon>
        <taxon>Alveolata</taxon>
        <taxon>Dinophyceae</taxon>
        <taxon>Suessiales</taxon>
        <taxon>Symbiodiniaceae</taxon>
        <taxon>Symbiodinium</taxon>
    </lineage>
</organism>
<comment type="caution">
    <text evidence="2">The sequence shown here is derived from an EMBL/GenBank/DDBJ whole genome shotgun (WGS) entry which is preliminary data.</text>
</comment>
<reference evidence="2" key="1">
    <citation type="submission" date="2021-02" db="EMBL/GenBank/DDBJ databases">
        <authorList>
            <person name="Dougan E. K."/>
            <person name="Rhodes N."/>
            <person name="Thang M."/>
            <person name="Chan C."/>
        </authorList>
    </citation>
    <scope>NUCLEOTIDE SEQUENCE</scope>
</reference>
<evidence type="ECO:0000256" key="1">
    <source>
        <dbReference type="SAM" id="MobiDB-lite"/>
    </source>
</evidence>
<dbReference type="AlphaFoldDB" id="A0A812TIH1"/>
<accession>A0A812TIH1</accession>
<keyword evidence="3" id="KW-1185">Reference proteome</keyword>
<dbReference type="PANTHER" id="PTHR19959">
    <property type="entry name" value="KINESIN LIGHT CHAIN"/>
    <property type="match status" value="1"/>
</dbReference>
<gene>
    <name evidence="2" type="primary">nphp3</name>
    <name evidence="2" type="ORF">SNAT2548_LOCUS29508</name>
</gene>
<feature type="compositionally biased region" description="Basic and acidic residues" evidence="1">
    <location>
        <begin position="226"/>
        <end position="238"/>
    </location>
</feature>
<feature type="compositionally biased region" description="Polar residues" evidence="1">
    <location>
        <begin position="254"/>
        <end position="270"/>
    </location>
</feature>
<dbReference type="InterPro" id="IPR011990">
    <property type="entry name" value="TPR-like_helical_dom_sf"/>
</dbReference>
<protein>
    <submittedName>
        <fullName evidence="2">Nphp3 protein</fullName>
    </submittedName>
</protein>
<dbReference type="InterPro" id="IPR019734">
    <property type="entry name" value="TPR_rpt"/>
</dbReference>
<dbReference type="Proteomes" id="UP000604046">
    <property type="component" value="Unassembled WGS sequence"/>
</dbReference>